<protein>
    <submittedName>
        <fullName evidence="2">Uncharacterized protein</fullName>
    </submittedName>
</protein>
<feature type="transmembrane region" description="Helical" evidence="1">
    <location>
        <begin position="12"/>
        <end position="32"/>
    </location>
</feature>
<reference evidence="2 3" key="1">
    <citation type="journal article" date="2018" name="Sci. Rep.">
        <title>Rhizobium tumorigenes sp. nov., a novel plant tumorigenic bacterium isolated from cane gall tumors on thornless blackberry.</title>
        <authorList>
            <person name="Kuzmanovi N."/>
            <person name="Smalla K."/>
            <person name="Gronow S."/>
            <person name="PuBawska J."/>
        </authorList>
    </citation>
    <scope>NUCLEOTIDE SEQUENCE [LARGE SCALE GENOMIC DNA]</scope>
    <source>
        <strain evidence="2 3">1078</strain>
    </source>
</reference>
<evidence type="ECO:0000313" key="2">
    <source>
        <dbReference type="EMBL" id="WFR95342.1"/>
    </source>
</evidence>
<keyword evidence="1" id="KW-1133">Transmembrane helix</keyword>
<dbReference type="PROSITE" id="PS51257">
    <property type="entry name" value="PROKAR_LIPOPROTEIN"/>
    <property type="match status" value="1"/>
</dbReference>
<accession>A0AAF1K9S2</accession>
<reference evidence="3" key="2">
    <citation type="journal article" date="2023" name="MicrobiologyOpen">
        <title>Genomics of the tumorigenes clade of the family Rhizobiaceae and description of Rhizobium rhododendri sp. nov.</title>
        <authorList>
            <person name="Kuzmanovic N."/>
            <person name="diCenzo G.C."/>
            <person name="Bunk B."/>
            <person name="Sproeer C."/>
            <person name="Fruehling A."/>
            <person name="Neumann-Schaal M."/>
            <person name="Overmann J."/>
            <person name="Smalla K."/>
        </authorList>
    </citation>
    <scope>NUCLEOTIDE SEQUENCE [LARGE SCALE GENOMIC DNA]</scope>
    <source>
        <strain evidence="3">1078</strain>
    </source>
</reference>
<dbReference type="AlphaFoldDB" id="A0AAF1K9S2"/>
<evidence type="ECO:0000256" key="1">
    <source>
        <dbReference type="SAM" id="Phobius"/>
    </source>
</evidence>
<keyword evidence="1" id="KW-0472">Membrane</keyword>
<name>A0AAF1K9S2_9HYPH</name>
<keyword evidence="3" id="KW-1185">Reference proteome</keyword>
<organism evidence="2 3">
    <name type="scientific">Rhizobium tumorigenes</name>
    <dbReference type="NCBI Taxonomy" id="2041385"/>
    <lineage>
        <taxon>Bacteria</taxon>
        <taxon>Pseudomonadati</taxon>
        <taxon>Pseudomonadota</taxon>
        <taxon>Alphaproteobacteria</taxon>
        <taxon>Hyphomicrobiales</taxon>
        <taxon>Rhizobiaceae</taxon>
        <taxon>Rhizobium/Agrobacterium group</taxon>
        <taxon>Rhizobium</taxon>
    </lineage>
</organism>
<dbReference type="EMBL" id="CP117255">
    <property type="protein sequence ID" value="WFR95342.1"/>
    <property type="molecule type" value="Genomic_DNA"/>
</dbReference>
<evidence type="ECO:0000313" key="3">
    <source>
        <dbReference type="Proteomes" id="UP000249499"/>
    </source>
</evidence>
<gene>
    <name evidence="2" type="ORF">PR017_16445</name>
</gene>
<dbReference type="Proteomes" id="UP000249499">
    <property type="component" value="Chromosome"/>
</dbReference>
<keyword evidence="1" id="KW-0812">Transmembrane</keyword>
<dbReference type="RefSeq" id="WP_154677451.1">
    <property type="nucleotide sequence ID" value="NZ_CP117255.1"/>
</dbReference>
<sequence>MVRGNMVRGRFKVFVAVIFAVACIVAAGYVFLGHPGDPKTDVKPLDTSSISLPEKVVV</sequence>
<proteinExistence type="predicted"/>
<dbReference type="KEGG" id="rtu:PR017_16445"/>